<accession>A0AAD7NL34</accession>
<evidence type="ECO:0000313" key="2">
    <source>
        <dbReference type="EMBL" id="KAJ7765686.1"/>
    </source>
</evidence>
<sequence>MLLNLISAVLLASSLHALLSLIGASGTALTPAGMALSGMFGDPVTVAIINSAINASTFVYSAHSYSPMFVDTPGWNFADALSWDRYIHSKDKYIFRNQDNGYWLSVDYEGEPPYILYTQDHMEPTVFAVESVGDGDFVIKLPYFDSVFEAVYDNENGENPHPWYAWVELRPANGSAYQQWKIKTQPEKIVTGT</sequence>
<dbReference type="EMBL" id="JARKIB010000025">
    <property type="protein sequence ID" value="KAJ7765686.1"/>
    <property type="molecule type" value="Genomic_DNA"/>
</dbReference>
<keyword evidence="1" id="KW-0732">Signal</keyword>
<dbReference type="InterPro" id="IPR035992">
    <property type="entry name" value="Ricin_B-like_lectins"/>
</dbReference>
<feature type="chain" id="PRO_5042036604" evidence="1">
    <location>
        <begin position="18"/>
        <end position="193"/>
    </location>
</feature>
<dbReference type="SUPFAM" id="SSF50370">
    <property type="entry name" value="Ricin B-like lectins"/>
    <property type="match status" value="1"/>
</dbReference>
<evidence type="ECO:0000313" key="3">
    <source>
        <dbReference type="Proteomes" id="UP001215598"/>
    </source>
</evidence>
<dbReference type="AlphaFoldDB" id="A0AAD7NL34"/>
<comment type="caution">
    <text evidence="2">The sequence shown here is derived from an EMBL/GenBank/DDBJ whole genome shotgun (WGS) entry which is preliminary data.</text>
</comment>
<name>A0AAD7NL34_9AGAR</name>
<keyword evidence="3" id="KW-1185">Reference proteome</keyword>
<reference evidence="2" key="1">
    <citation type="submission" date="2023-03" db="EMBL/GenBank/DDBJ databases">
        <title>Massive genome expansion in bonnet fungi (Mycena s.s.) driven by repeated elements and novel gene families across ecological guilds.</title>
        <authorList>
            <consortium name="Lawrence Berkeley National Laboratory"/>
            <person name="Harder C.B."/>
            <person name="Miyauchi S."/>
            <person name="Viragh M."/>
            <person name="Kuo A."/>
            <person name="Thoen E."/>
            <person name="Andreopoulos B."/>
            <person name="Lu D."/>
            <person name="Skrede I."/>
            <person name="Drula E."/>
            <person name="Henrissat B."/>
            <person name="Morin E."/>
            <person name="Kohler A."/>
            <person name="Barry K."/>
            <person name="LaButti K."/>
            <person name="Morin E."/>
            <person name="Salamov A."/>
            <person name="Lipzen A."/>
            <person name="Mereny Z."/>
            <person name="Hegedus B."/>
            <person name="Baldrian P."/>
            <person name="Stursova M."/>
            <person name="Weitz H."/>
            <person name="Taylor A."/>
            <person name="Grigoriev I.V."/>
            <person name="Nagy L.G."/>
            <person name="Martin F."/>
            <person name="Kauserud H."/>
        </authorList>
    </citation>
    <scope>NUCLEOTIDE SEQUENCE</scope>
    <source>
        <strain evidence="2">CBHHK182m</strain>
    </source>
</reference>
<organism evidence="2 3">
    <name type="scientific">Mycena metata</name>
    <dbReference type="NCBI Taxonomy" id="1033252"/>
    <lineage>
        <taxon>Eukaryota</taxon>
        <taxon>Fungi</taxon>
        <taxon>Dikarya</taxon>
        <taxon>Basidiomycota</taxon>
        <taxon>Agaricomycotina</taxon>
        <taxon>Agaricomycetes</taxon>
        <taxon>Agaricomycetidae</taxon>
        <taxon>Agaricales</taxon>
        <taxon>Marasmiineae</taxon>
        <taxon>Mycenaceae</taxon>
        <taxon>Mycena</taxon>
    </lineage>
</organism>
<dbReference type="Proteomes" id="UP001215598">
    <property type="component" value="Unassembled WGS sequence"/>
</dbReference>
<protein>
    <submittedName>
        <fullName evidence="2">Uncharacterized protein</fullName>
    </submittedName>
</protein>
<evidence type="ECO:0000256" key="1">
    <source>
        <dbReference type="SAM" id="SignalP"/>
    </source>
</evidence>
<gene>
    <name evidence="2" type="ORF">B0H16DRAFT_1717603</name>
</gene>
<dbReference type="Gene3D" id="2.80.10.50">
    <property type="match status" value="1"/>
</dbReference>
<proteinExistence type="predicted"/>
<feature type="signal peptide" evidence="1">
    <location>
        <begin position="1"/>
        <end position="17"/>
    </location>
</feature>